<evidence type="ECO:0000313" key="3">
    <source>
        <dbReference type="Proteomes" id="UP000321412"/>
    </source>
</evidence>
<dbReference type="InterPro" id="IPR052339">
    <property type="entry name" value="Fe-S_Maturation_MIP18"/>
</dbReference>
<dbReference type="PANTHER" id="PTHR42831:SF1">
    <property type="entry name" value="FE-S PROTEIN MATURATION AUXILIARY FACTOR YITW"/>
    <property type="match status" value="1"/>
</dbReference>
<sequence>MDLFTLLGKRRDEDSDLPASADEVGFDAAALLAGGVPVTPSEENRECLEALRAVIDPEVGINIVDLGLVYAVACREGGIDVVLTMTTPACPLSAVIEEDVRDAIWEFVDPHAQVRVAVVFEPAWSPEMMSAYARQQLGR</sequence>
<evidence type="ECO:0000313" key="2">
    <source>
        <dbReference type="EMBL" id="TXD37123.1"/>
    </source>
</evidence>
<proteinExistence type="predicted"/>
<dbReference type="InterPro" id="IPR002744">
    <property type="entry name" value="MIP18-like"/>
</dbReference>
<protein>
    <submittedName>
        <fullName evidence="2">Metal-sulfur cluster assembly factor</fullName>
    </submittedName>
</protein>
<dbReference type="Proteomes" id="UP000321412">
    <property type="component" value="Unassembled WGS sequence"/>
</dbReference>
<dbReference type="SUPFAM" id="SSF117916">
    <property type="entry name" value="Fe-S cluster assembly (FSCA) domain-like"/>
    <property type="match status" value="1"/>
</dbReference>
<dbReference type="PANTHER" id="PTHR42831">
    <property type="entry name" value="FE-S PROTEIN MATURATION AUXILIARY FACTOR YITW"/>
    <property type="match status" value="1"/>
</dbReference>
<dbReference type="AlphaFoldDB" id="A0A5C6XE79"/>
<dbReference type="Pfam" id="PF01883">
    <property type="entry name" value="FeS_assembly_P"/>
    <property type="match status" value="1"/>
</dbReference>
<dbReference type="EMBL" id="VOSM01000004">
    <property type="protein sequence ID" value="TXD37123.1"/>
    <property type="molecule type" value="Genomic_DNA"/>
</dbReference>
<gene>
    <name evidence="2" type="ORF">FRC98_10330</name>
</gene>
<name>A0A5C6XE79_9DELT</name>
<accession>A0A5C6XE79</accession>
<feature type="domain" description="MIP18 family-like" evidence="1">
    <location>
        <begin position="47"/>
        <end position="105"/>
    </location>
</feature>
<reference evidence="2 3" key="1">
    <citation type="submission" date="2019-08" db="EMBL/GenBank/DDBJ databases">
        <title>Bradymonadales sp. TMQ4.</title>
        <authorList>
            <person name="Liang Q."/>
        </authorList>
    </citation>
    <scope>NUCLEOTIDE SEQUENCE [LARGE SCALE GENOMIC DNA]</scope>
    <source>
        <strain evidence="2 3">TMQ4</strain>
    </source>
</reference>
<dbReference type="InterPro" id="IPR034904">
    <property type="entry name" value="FSCA_dom_sf"/>
</dbReference>
<dbReference type="Gene3D" id="3.30.300.130">
    <property type="entry name" value="Fe-S cluster assembly (FSCA)"/>
    <property type="match status" value="1"/>
</dbReference>
<dbReference type="OrthoDB" id="9805360at2"/>
<evidence type="ECO:0000259" key="1">
    <source>
        <dbReference type="Pfam" id="PF01883"/>
    </source>
</evidence>
<keyword evidence="3" id="KW-1185">Reference proteome</keyword>
<comment type="caution">
    <text evidence="2">The sequence shown here is derived from an EMBL/GenBank/DDBJ whole genome shotgun (WGS) entry which is preliminary data.</text>
</comment>
<organism evidence="2 3">
    <name type="scientific">Lujinxingia vulgaris</name>
    <dbReference type="NCBI Taxonomy" id="2600176"/>
    <lineage>
        <taxon>Bacteria</taxon>
        <taxon>Deltaproteobacteria</taxon>
        <taxon>Bradymonadales</taxon>
        <taxon>Lujinxingiaceae</taxon>
        <taxon>Lujinxingia</taxon>
    </lineage>
</organism>